<gene>
    <name evidence="7" type="ORF">CAAN4_G17502</name>
</gene>
<evidence type="ECO:0000313" key="7">
    <source>
        <dbReference type="EMBL" id="CAK7919324.1"/>
    </source>
</evidence>
<dbReference type="InterPro" id="IPR051966">
    <property type="entry name" value="RPAP3"/>
</dbReference>
<reference evidence="7 8" key="1">
    <citation type="submission" date="2024-01" db="EMBL/GenBank/DDBJ databases">
        <authorList>
            <consortium name="Genoscope - CEA"/>
            <person name="William W."/>
        </authorList>
    </citation>
    <scope>NUCLEOTIDE SEQUENCE [LARGE SCALE GENOMIC DNA]</scope>
    <source>
        <strain evidence="7 8">29B2s-10</strain>
    </source>
</reference>
<evidence type="ECO:0000256" key="5">
    <source>
        <dbReference type="SAM" id="MobiDB-lite"/>
    </source>
</evidence>
<dbReference type="Gene3D" id="1.25.40.10">
    <property type="entry name" value="Tetratricopeptide repeat domain"/>
    <property type="match status" value="1"/>
</dbReference>
<evidence type="ECO:0000256" key="4">
    <source>
        <dbReference type="ARBA" id="ARBA00040133"/>
    </source>
</evidence>
<keyword evidence="8" id="KW-1185">Reference proteome</keyword>
<protein>
    <recommendedName>
        <fullName evidence="4">RNA polymerase II-associated protein 3</fullName>
    </recommendedName>
</protein>
<organism evidence="7 8">
    <name type="scientific">[Candida] anglica</name>
    <dbReference type="NCBI Taxonomy" id="148631"/>
    <lineage>
        <taxon>Eukaryota</taxon>
        <taxon>Fungi</taxon>
        <taxon>Dikarya</taxon>
        <taxon>Ascomycota</taxon>
        <taxon>Saccharomycotina</taxon>
        <taxon>Pichiomycetes</taxon>
        <taxon>Debaryomycetaceae</taxon>
        <taxon>Kurtzmaniella</taxon>
    </lineage>
</organism>
<feature type="domain" description="RNA-polymerase II-associated protein 3-like C-terminal" evidence="6">
    <location>
        <begin position="226"/>
        <end position="313"/>
    </location>
</feature>
<evidence type="ECO:0000259" key="6">
    <source>
        <dbReference type="Pfam" id="PF13877"/>
    </source>
</evidence>
<evidence type="ECO:0000256" key="1">
    <source>
        <dbReference type="ARBA" id="ARBA00022737"/>
    </source>
</evidence>
<keyword evidence="2" id="KW-0802">TPR repeat</keyword>
<dbReference type="SMART" id="SM00028">
    <property type="entry name" value="TPR"/>
    <property type="match status" value="2"/>
</dbReference>
<dbReference type="EMBL" id="OZ004259">
    <property type="protein sequence ID" value="CAK7919324.1"/>
    <property type="molecule type" value="Genomic_DNA"/>
</dbReference>
<dbReference type="InterPro" id="IPR025986">
    <property type="entry name" value="RPAP3-like_C"/>
</dbReference>
<dbReference type="Proteomes" id="UP001497600">
    <property type="component" value="Chromosome G"/>
</dbReference>
<evidence type="ECO:0000313" key="8">
    <source>
        <dbReference type="Proteomes" id="UP001497600"/>
    </source>
</evidence>
<sequence>MDPVNPTKEAIKEANDLKLEANKAFAKQEYKKAAKIYRDALKIHFNPVLLSNRAMCFIKLKDWDRAIRDCSRGIEIAMPDDAVIVKLWYRKGIAHVGRKDIPYHARTAFQTTLQHDPKNTAALQALDDLNSTMADIPVRIRENANWVSVPMEVVEELPNYYQSWLKKEKFTEECSKEPSERASREIEQMFAKTKAKSESKEPKNSPHTRSPSDQERVSFTRRRTMHYLSTLSNLSHDRKFSAYQYVLELPPSEYKEIFEAAGMDSDFLGFFMEAASLYGHNNFEHWKSIILDHLETFSTLPRYRLGLSMCSKENINKLLSLANGDVLYERFKRVLL</sequence>
<dbReference type="Pfam" id="PF13877">
    <property type="entry name" value="RPAP3_C"/>
    <property type="match status" value="1"/>
</dbReference>
<dbReference type="InterPro" id="IPR011990">
    <property type="entry name" value="TPR-like_helical_dom_sf"/>
</dbReference>
<dbReference type="SUPFAM" id="SSF48452">
    <property type="entry name" value="TPR-like"/>
    <property type="match status" value="1"/>
</dbReference>
<name>A0ABP0EM76_9ASCO</name>
<keyword evidence="1" id="KW-0677">Repeat</keyword>
<proteinExistence type="inferred from homology"/>
<accession>A0ABP0EM76</accession>
<comment type="similarity">
    <text evidence="3">Belongs to the RPAP3 family.</text>
</comment>
<dbReference type="PANTHER" id="PTHR46423">
    <property type="entry name" value="RNA POLYMERASE II-ASSOCIATED PROTEIN 3"/>
    <property type="match status" value="1"/>
</dbReference>
<feature type="compositionally biased region" description="Basic and acidic residues" evidence="5">
    <location>
        <begin position="195"/>
        <end position="217"/>
    </location>
</feature>
<dbReference type="InterPro" id="IPR019734">
    <property type="entry name" value="TPR_rpt"/>
</dbReference>
<evidence type="ECO:0000256" key="2">
    <source>
        <dbReference type="ARBA" id="ARBA00022803"/>
    </source>
</evidence>
<evidence type="ECO:0000256" key="3">
    <source>
        <dbReference type="ARBA" id="ARBA00038275"/>
    </source>
</evidence>
<dbReference type="PANTHER" id="PTHR46423:SF1">
    <property type="entry name" value="RNA POLYMERASE II-ASSOCIATED PROTEIN 3"/>
    <property type="match status" value="1"/>
</dbReference>
<feature type="region of interest" description="Disordered" evidence="5">
    <location>
        <begin position="191"/>
        <end position="217"/>
    </location>
</feature>